<feature type="transmembrane region" description="Helical" evidence="15">
    <location>
        <begin position="152"/>
        <end position="175"/>
    </location>
</feature>
<evidence type="ECO:0000313" key="18">
    <source>
        <dbReference type="Proteomes" id="UP000582837"/>
    </source>
</evidence>
<evidence type="ECO:0000256" key="8">
    <source>
        <dbReference type="ARBA" id="ARBA00023136"/>
    </source>
</evidence>
<evidence type="ECO:0000256" key="10">
    <source>
        <dbReference type="ARBA" id="ARBA00030072"/>
    </source>
</evidence>
<keyword evidence="17" id="KW-0560">Oxidoreductase</keyword>
<keyword evidence="5" id="KW-1003">Cell membrane</keyword>
<evidence type="ECO:0000256" key="5">
    <source>
        <dbReference type="ARBA" id="ARBA00022475"/>
    </source>
</evidence>
<feature type="transmembrane region" description="Helical" evidence="15">
    <location>
        <begin position="112"/>
        <end position="132"/>
    </location>
</feature>
<feature type="domain" description="Heme-copper oxidase subunit III family profile" evidence="16">
    <location>
        <begin position="1"/>
        <end position="215"/>
    </location>
</feature>
<comment type="subunit">
    <text evidence="3">Heterooctamer of two A chains, two B chains, two C chains and two D chains.</text>
</comment>
<sequence>MNQTHALDHAHPAHLDTSTGLDNRKLAFWGFIGSECLLFGSLIATYMAYKGNSIAGPTPHGDCWKGVPCVNPGHGIFNLPLTTASTFILLVSSVFMVLALNYTQRGERMKSALWLFMTAFGGSIFLGCQVYEFTHFYHEGLTLGTSLFSSSFYLLTGFHGAHVTAGVLYLMTLAWMAYRGRIGPEKALNVELAGLYWHFVDVIWIVIFPLVYLIK</sequence>
<dbReference type="InterPro" id="IPR035973">
    <property type="entry name" value="Cyt_c_oxidase_su3-like_sf"/>
</dbReference>
<dbReference type="GO" id="GO:0016491">
    <property type="term" value="F:oxidoreductase activity"/>
    <property type="evidence" value="ECO:0007669"/>
    <property type="project" value="UniProtKB-KW"/>
</dbReference>
<comment type="caution">
    <text evidence="17">The sequence shown here is derived from an EMBL/GenBank/DDBJ whole genome shotgun (WGS) entry which is preliminary data.</text>
</comment>
<dbReference type="GO" id="GO:0019646">
    <property type="term" value="P:aerobic electron transport chain"/>
    <property type="evidence" value="ECO:0007669"/>
    <property type="project" value="InterPro"/>
</dbReference>
<dbReference type="PROSITE" id="PS50253">
    <property type="entry name" value="COX3"/>
    <property type="match status" value="1"/>
</dbReference>
<comment type="similarity">
    <text evidence="2 14">Belongs to the cytochrome c oxidase subunit 3 family.</text>
</comment>
<dbReference type="AlphaFoldDB" id="A0A841H6D2"/>
<evidence type="ECO:0000256" key="12">
    <source>
        <dbReference type="ARBA" id="ARBA00032189"/>
    </source>
</evidence>
<dbReference type="FunFam" id="1.20.120.80:FF:000001">
    <property type="entry name" value="Cytochrome (Ubi)quinol oxidase subunit III"/>
    <property type="match status" value="1"/>
</dbReference>
<feature type="transmembrane region" description="Helical" evidence="15">
    <location>
        <begin position="81"/>
        <end position="100"/>
    </location>
</feature>
<evidence type="ECO:0000256" key="7">
    <source>
        <dbReference type="ARBA" id="ARBA00022989"/>
    </source>
</evidence>
<evidence type="ECO:0000256" key="11">
    <source>
        <dbReference type="ARBA" id="ARBA00031884"/>
    </source>
</evidence>
<dbReference type="InterPro" id="IPR024791">
    <property type="entry name" value="Cyt_c/ubiquinol_Oxase_su3"/>
</dbReference>
<reference evidence="17 18" key="1">
    <citation type="submission" date="2020-08" db="EMBL/GenBank/DDBJ databases">
        <title>Genomic Encyclopedia of Type Strains, Phase IV (KMG-IV): sequencing the most valuable type-strain genomes for metagenomic binning, comparative biology and taxonomic classification.</title>
        <authorList>
            <person name="Goeker M."/>
        </authorList>
    </citation>
    <scope>NUCLEOTIDE SEQUENCE [LARGE SCALE GENOMIC DNA]</scope>
    <source>
        <strain evidence="17 18">DSM 29007</strain>
    </source>
</reference>
<dbReference type="InterPro" id="IPR000298">
    <property type="entry name" value="Cyt_c_oxidase-like_su3"/>
</dbReference>
<comment type="function">
    <text evidence="9">Cytochrome bo(3) ubiquinol terminal oxidase is the component of the aerobic respiratory chain of E.coli that predominates when cells are grown at high aeration. Has proton pump activity across the membrane in addition to electron transfer, pumping 2 protons/electron.</text>
</comment>
<keyword evidence="8 15" id="KW-0472">Membrane</keyword>
<dbReference type="InterPro" id="IPR013833">
    <property type="entry name" value="Cyt_c_oxidase_su3_a-hlx"/>
</dbReference>
<evidence type="ECO:0000256" key="9">
    <source>
        <dbReference type="ARBA" id="ARBA00025694"/>
    </source>
</evidence>
<protein>
    <recommendedName>
        <fullName evidence="4">Cytochrome bo(3) ubiquinol oxidase subunit 3</fullName>
    </recommendedName>
    <alternativeName>
        <fullName evidence="12">Cytochrome o ubiquinol oxidase subunit 3</fullName>
    </alternativeName>
    <alternativeName>
        <fullName evidence="10">Oxidase bo(3) subunit 3</fullName>
    </alternativeName>
    <alternativeName>
        <fullName evidence="13">Ubiquinol oxidase polypeptide III</fullName>
    </alternativeName>
    <alternativeName>
        <fullName evidence="11">Ubiquinol oxidase subunit 3</fullName>
    </alternativeName>
</protein>
<dbReference type="EMBL" id="JACHIA010000027">
    <property type="protein sequence ID" value="MBB6073660.1"/>
    <property type="molecule type" value="Genomic_DNA"/>
</dbReference>
<evidence type="ECO:0000256" key="13">
    <source>
        <dbReference type="ARBA" id="ARBA00032717"/>
    </source>
</evidence>
<proteinExistence type="inferred from homology"/>
<evidence type="ECO:0000256" key="6">
    <source>
        <dbReference type="ARBA" id="ARBA00022692"/>
    </source>
</evidence>
<evidence type="ECO:0000256" key="1">
    <source>
        <dbReference type="ARBA" id="ARBA00004651"/>
    </source>
</evidence>
<evidence type="ECO:0000313" key="17">
    <source>
        <dbReference type="EMBL" id="MBB6073660.1"/>
    </source>
</evidence>
<comment type="subcellular location">
    <subcellularLocation>
        <location evidence="1 14">Cell membrane</location>
        <topology evidence="1 14">Multi-pass membrane protein</topology>
    </subcellularLocation>
</comment>
<accession>A0A841H6D2</accession>
<dbReference type="PANTHER" id="PTHR11403">
    <property type="entry name" value="CYTOCHROME C OXIDASE SUBUNIT III"/>
    <property type="match status" value="1"/>
</dbReference>
<dbReference type="RefSeq" id="WP_170035248.1">
    <property type="nucleotide sequence ID" value="NZ_JABDTL010000001.1"/>
</dbReference>
<dbReference type="GO" id="GO:0004129">
    <property type="term" value="F:cytochrome-c oxidase activity"/>
    <property type="evidence" value="ECO:0007669"/>
    <property type="project" value="InterPro"/>
</dbReference>
<evidence type="ECO:0000256" key="14">
    <source>
        <dbReference type="RuleBase" id="RU003376"/>
    </source>
</evidence>
<feature type="transmembrane region" description="Helical" evidence="15">
    <location>
        <begin position="195"/>
        <end position="214"/>
    </location>
</feature>
<keyword evidence="7 15" id="KW-1133">Transmembrane helix</keyword>
<evidence type="ECO:0000259" key="16">
    <source>
        <dbReference type="PROSITE" id="PS50253"/>
    </source>
</evidence>
<keyword evidence="18" id="KW-1185">Reference proteome</keyword>
<dbReference type="Proteomes" id="UP000582837">
    <property type="component" value="Unassembled WGS sequence"/>
</dbReference>
<evidence type="ECO:0000256" key="15">
    <source>
        <dbReference type="SAM" id="Phobius"/>
    </source>
</evidence>
<dbReference type="PANTHER" id="PTHR11403:SF2">
    <property type="entry name" value="CYTOCHROME BO(3) UBIQUINOL OXIDASE SUBUNIT 3"/>
    <property type="match status" value="1"/>
</dbReference>
<dbReference type="Gene3D" id="1.20.120.80">
    <property type="entry name" value="Cytochrome c oxidase, subunit III, four-helix bundle"/>
    <property type="match status" value="1"/>
</dbReference>
<dbReference type="GO" id="GO:0005886">
    <property type="term" value="C:plasma membrane"/>
    <property type="evidence" value="ECO:0007669"/>
    <property type="project" value="UniProtKB-SubCell"/>
</dbReference>
<name>A0A841H6D2_9BACT</name>
<feature type="transmembrane region" description="Helical" evidence="15">
    <location>
        <begin position="26"/>
        <end position="49"/>
    </location>
</feature>
<dbReference type="Pfam" id="PF00510">
    <property type="entry name" value="COX3"/>
    <property type="match status" value="1"/>
</dbReference>
<organism evidence="17 18">
    <name type="scientific">Longimicrobium terrae</name>
    <dbReference type="NCBI Taxonomy" id="1639882"/>
    <lineage>
        <taxon>Bacteria</taxon>
        <taxon>Pseudomonadati</taxon>
        <taxon>Gemmatimonadota</taxon>
        <taxon>Longimicrobiia</taxon>
        <taxon>Longimicrobiales</taxon>
        <taxon>Longimicrobiaceae</taxon>
        <taxon>Longimicrobium</taxon>
    </lineage>
</organism>
<evidence type="ECO:0000256" key="3">
    <source>
        <dbReference type="ARBA" id="ARBA00011700"/>
    </source>
</evidence>
<evidence type="ECO:0000256" key="4">
    <source>
        <dbReference type="ARBA" id="ARBA00014687"/>
    </source>
</evidence>
<dbReference type="SUPFAM" id="SSF81452">
    <property type="entry name" value="Cytochrome c oxidase subunit III-like"/>
    <property type="match status" value="1"/>
</dbReference>
<keyword evidence="6 14" id="KW-0812">Transmembrane</keyword>
<evidence type="ECO:0000256" key="2">
    <source>
        <dbReference type="ARBA" id="ARBA00010581"/>
    </source>
</evidence>
<gene>
    <name evidence="17" type="ORF">HNQ61_005331</name>
</gene>